<reference evidence="7 8" key="1">
    <citation type="submission" date="2018-12" db="EMBL/GenBank/DDBJ databases">
        <authorList>
            <person name="Yu L."/>
        </authorList>
    </citation>
    <scope>NUCLEOTIDE SEQUENCE [LARGE SCALE GENOMIC DNA]</scope>
    <source>
        <strain evidence="7 8">HAW-EB2</strain>
    </source>
</reference>
<comment type="caution">
    <text evidence="7">The sequence shown here is derived from an EMBL/GenBank/DDBJ whole genome shotgun (WGS) entry which is preliminary data.</text>
</comment>
<evidence type="ECO:0000256" key="3">
    <source>
        <dbReference type="ARBA" id="ARBA00023012"/>
    </source>
</evidence>
<evidence type="ECO:0000313" key="8">
    <source>
        <dbReference type="Proteomes" id="UP000267448"/>
    </source>
</evidence>
<keyword evidence="3" id="KW-0902">Two-component regulatory system</keyword>
<dbReference type="Gene3D" id="3.30.565.10">
    <property type="entry name" value="Histidine kinase-like ATPase, C-terminal domain"/>
    <property type="match status" value="1"/>
</dbReference>
<sequence length="373" mass="41972">MKSINIMPKTRRKTTEDKLAWIYLVNLVFYFIPIFINEMPLWDIGVCLLILIPFIYCYFWAHRSSKQKAIYPILAMIALGALITPINAGSLALFTFAGFFIGFYYSLRTAFFSLLALLTLLTALSLLLGINPYFFVLYGGLLIIGVGLFGLAERKRVEAKCRQQQSEAEISQLATMLERERIGRDLHDIMGHNLSSISLKAELAEKLLTKGDLEQAGVQLRELNEIARDSLTQIRQTVSDYKHKGLSASVMQLCQTLRDKGLSVSLEGDLPTLPSTLETQLILSLTELCNNVIRHSQASHCAITFERFNDEINISVTDNGTPQTVNEGNGLNGIRERLSEFQGKLDYCLEQQCRFTITLPMPEEQKLMSGVQS</sequence>
<feature type="transmembrane region" description="Helical" evidence="4">
    <location>
        <begin position="135"/>
        <end position="152"/>
    </location>
</feature>
<dbReference type="Pfam" id="PF02518">
    <property type="entry name" value="HATPase_c"/>
    <property type="match status" value="1"/>
</dbReference>
<dbReference type="GO" id="GO:0016020">
    <property type="term" value="C:membrane"/>
    <property type="evidence" value="ECO:0007669"/>
    <property type="project" value="InterPro"/>
</dbReference>
<dbReference type="PANTHER" id="PTHR24421">
    <property type="entry name" value="NITRATE/NITRITE SENSOR PROTEIN NARX-RELATED"/>
    <property type="match status" value="1"/>
</dbReference>
<dbReference type="OrthoDB" id="9797605at2"/>
<dbReference type="AlphaFoldDB" id="A0A431WNI5"/>
<keyword evidence="1" id="KW-0808">Transferase</keyword>
<dbReference type="InterPro" id="IPR050482">
    <property type="entry name" value="Sensor_HK_TwoCompSys"/>
</dbReference>
<dbReference type="CDD" id="cd16917">
    <property type="entry name" value="HATPase_UhpB-NarQ-NarX-like"/>
    <property type="match status" value="1"/>
</dbReference>
<feature type="domain" description="Signal transduction histidine kinase subgroup 3 dimerisation and phosphoacceptor" evidence="6">
    <location>
        <begin position="178"/>
        <end position="245"/>
    </location>
</feature>
<evidence type="ECO:0000256" key="4">
    <source>
        <dbReference type="SAM" id="Phobius"/>
    </source>
</evidence>
<feature type="transmembrane region" description="Helical" evidence="4">
    <location>
        <begin position="110"/>
        <end position="128"/>
    </location>
</feature>
<dbReference type="Gene3D" id="1.20.5.1930">
    <property type="match status" value="1"/>
</dbReference>
<evidence type="ECO:0000259" key="5">
    <source>
        <dbReference type="Pfam" id="PF02518"/>
    </source>
</evidence>
<dbReference type="Proteomes" id="UP000267448">
    <property type="component" value="Unassembled WGS sequence"/>
</dbReference>
<dbReference type="InterPro" id="IPR011712">
    <property type="entry name" value="Sig_transdc_His_kin_sub3_dim/P"/>
</dbReference>
<proteinExistence type="predicted"/>
<feature type="transmembrane region" description="Helical" evidence="4">
    <location>
        <begin position="20"/>
        <end position="36"/>
    </location>
</feature>
<keyword evidence="4" id="KW-0472">Membrane</keyword>
<keyword evidence="2 7" id="KW-0418">Kinase</keyword>
<dbReference type="EMBL" id="RXNU01000016">
    <property type="protein sequence ID" value="RTR36997.1"/>
    <property type="molecule type" value="Genomic_DNA"/>
</dbReference>
<dbReference type="PANTHER" id="PTHR24421:SF63">
    <property type="entry name" value="SENSOR HISTIDINE KINASE DESK"/>
    <property type="match status" value="1"/>
</dbReference>
<evidence type="ECO:0000256" key="1">
    <source>
        <dbReference type="ARBA" id="ARBA00022679"/>
    </source>
</evidence>
<evidence type="ECO:0000256" key="2">
    <source>
        <dbReference type="ARBA" id="ARBA00022777"/>
    </source>
</evidence>
<evidence type="ECO:0000259" key="6">
    <source>
        <dbReference type="Pfam" id="PF07730"/>
    </source>
</evidence>
<feature type="domain" description="Histidine kinase/HSP90-like ATPase" evidence="5">
    <location>
        <begin position="278"/>
        <end position="362"/>
    </location>
</feature>
<gene>
    <name evidence="7" type="ORF">EKG38_21155</name>
</gene>
<dbReference type="GO" id="GO:0046983">
    <property type="term" value="F:protein dimerization activity"/>
    <property type="evidence" value="ECO:0007669"/>
    <property type="project" value="InterPro"/>
</dbReference>
<dbReference type="Pfam" id="PF07730">
    <property type="entry name" value="HisKA_3"/>
    <property type="match status" value="1"/>
</dbReference>
<name>A0A431WNI5_9GAMM</name>
<dbReference type="GO" id="GO:0000155">
    <property type="term" value="F:phosphorelay sensor kinase activity"/>
    <property type="evidence" value="ECO:0007669"/>
    <property type="project" value="InterPro"/>
</dbReference>
<organism evidence="7 8">
    <name type="scientific">Shewanella canadensis</name>
    <dbReference type="NCBI Taxonomy" id="271096"/>
    <lineage>
        <taxon>Bacteria</taxon>
        <taxon>Pseudomonadati</taxon>
        <taxon>Pseudomonadota</taxon>
        <taxon>Gammaproteobacteria</taxon>
        <taxon>Alteromonadales</taxon>
        <taxon>Shewanellaceae</taxon>
        <taxon>Shewanella</taxon>
    </lineage>
</organism>
<keyword evidence="4" id="KW-1133">Transmembrane helix</keyword>
<dbReference type="InterPro" id="IPR003594">
    <property type="entry name" value="HATPase_dom"/>
</dbReference>
<evidence type="ECO:0000313" key="7">
    <source>
        <dbReference type="EMBL" id="RTR36997.1"/>
    </source>
</evidence>
<feature type="transmembrane region" description="Helical" evidence="4">
    <location>
        <begin position="42"/>
        <end position="61"/>
    </location>
</feature>
<dbReference type="RefSeq" id="WP_126522902.1">
    <property type="nucleotide sequence ID" value="NZ_RXNU01000016.1"/>
</dbReference>
<feature type="transmembrane region" description="Helical" evidence="4">
    <location>
        <begin position="73"/>
        <end position="104"/>
    </location>
</feature>
<accession>A0A431WNI5</accession>
<protein>
    <submittedName>
        <fullName evidence="7">Sensor histidine kinase</fullName>
    </submittedName>
</protein>
<keyword evidence="4" id="KW-0812">Transmembrane</keyword>
<dbReference type="InterPro" id="IPR036890">
    <property type="entry name" value="HATPase_C_sf"/>
</dbReference>
<dbReference type="SUPFAM" id="SSF55874">
    <property type="entry name" value="ATPase domain of HSP90 chaperone/DNA topoisomerase II/histidine kinase"/>
    <property type="match status" value="1"/>
</dbReference>
<keyword evidence="8" id="KW-1185">Reference proteome</keyword>